<protein>
    <submittedName>
        <fullName evidence="6">IclR family transcriptional regulator</fullName>
    </submittedName>
</protein>
<accession>A0A6V8LI08</accession>
<keyword evidence="2" id="KW-0238">DNA-binding</keyword>
<dbReference type="AlphaFoldDB" id="A0A6V8LI08"/>
<dbReference type="SMART" id="SM00346">
    <property type="entry name" value="HTH_ICLR"/>
    <property type="match status" value="1"/>
</dbReference>
<dbReference type="Pfam" id="PF01614">
    <property type="entry name" value="IclR_C"/>
    <property type="match status" value="1"/>
</dbReference>
<dbReference type="Gene3D" id="3.30.450.40">
    <property type="match status" value="1"/>
</dbReference>
<evidence type="ECO:0000256" key="3">
    <source>
        <dbReference type="ARBA" id="ARBA00023163"/>
    </source>
</evidence>
<reference evidence="6 7" key="2">
    <citation type="submission" date="2020-03" db="EMBL/GenBank/DDBJ databases">
        <authorList>
            <person name="Ichikawa N."/>
            <person name="Kimura A."/>
            <person name="Kitahashi Y."/>
            <person name="Uohara A."/>
        </authorList>
    </citation>
    <scope>NUCLEOTIDE SEQUENCE [LARGE SCALE GENOMIC DNA]</scope>
    <source>
        <strain evidence="6 7">NBRC 108638</strain>
    </source>
</reference>
<keyword evidence="1" id="KW-0805">Transcription regulation</keyword>
<name>A0A6V8LI08_9ACTN</name>
<dbReference type="InterPro" id="IPR029016">
    <property type="entry name" value="GAF-like_dom_sf"/>
</dbReference>
<dbReference type="PANTHER" id="PTHR30136">
    <property type="entry name" value="HELIX-TURN-HELIX TRANSCRIPTIONAL REGULATOR, ICLR FAMILY"/>
    <property type="match status" value="1"/>
</dbReference>
<evidence type="ECO:0000256" key="1">
    <source>
        <dbReference type="ARBA" id="ARBA00023015"/>
    </source>
</evidence>
<keyword evidence="3" id="KW-0804">Transcription</keyword>
<proteinExistence type="predicted"/>
<dbReference type="SUPFAM" id="SSF55781">
    <property type="entry name" value="GAF domain-like"/>
    <property type="match status" value="1"/>
</dbReference>
<keyword evidence="7" id="KW-1185">Reference proteome</keyword>
<dbReference type="InterPro" id="IPR005471">
    <property type="entry name" value="Tscrpt_reg_IclR_N"/>
</dbReference>
<dbReference type="InterPro" id="IPR036390">
    <property type="entry name" value="WH_DNA-bd_sf"/>
</dbReference>
<dbReference type="InterPro" id="IPR050707">
    <property type="entry name" value="HTH_MetabolicPath_Reg"/>
</dbReference>
<dbReference type="GO" id="GO:0003677">
    <property type="term" value="F:DNA binding"/>
    <property type="evidence" value="ECO:0007669"/>
    <property type="project" value="UniProtKB-KW"/>
</dbReference>
<evidence type="ECO:0000259" key="4">
    <source>
        <dbReference type="PROSITE" id="PS51077"/>
    </source>
</evidence>
<dbReference type="Gene3D" id="1.10.10.10">
    <property type="entry name" value="Winged helix-like DNA-binding domain superfamily/Winged helix DNA-binding domain"/>
    <property type="match status" value="1"/>
</dbReference>
<dbReference type="Pfam" id="PF09339">
    <property type="entry name" value="HTH_IclR"/>
    <property type="match status" value="1"/>
</dbReference>
<dbReference type="PANTHER" id="PTHR30136:SF8">
    <property type="entry name" value="TRANSCRIPTIONAL REGULATORY PROTEIN"/>
    <property type="match status" value="1"/>
</dbReference>
<feature type="domain" description="IclR-ED" evidence="5">
    <location>
        <begin position="80"/>
        <end position="252"/>
    </location>
</feature>
<dbReference type="InterPro" id="IPR014757">
    <property type="entry name" value="Tscrpt_reg_IclR_C"/>
</dbReference>
<dbReference type="InterPro" id="IPR036388">
    <property type="entry name" value="WH-like_DNA-bd_sf"/>
</dbReference>
<dbReference type="GO" id="GO:0003700">
    <property type="term" value="F:DNA-binding transcription factor activity"/>
    <property type="evidence" value="ECO:0007669"/>
    <property type="project" value="TreeGrafter"/>
</dbReference>
<comment type="caution">
    <text evidence="6">The sequence shown here is derived from an EMBL/GenBank/DDBJ whole genome shotgun (WGS) entry which is preliminary data.</text>
</comment>
<organism evidence="6 7">
    <name type="scientific">Phytohabitans rumicis</name>
    <dbReference type="NCBI Taxonomy" id="1076125"/>
    <lineage>
        <taxon>Bacteria</taxon>
        <taxon>Bacillati</taxon>
        <taxon>Actinomycetota</taxon>
        <taxon>Actinomycetes</taxon>
        <taxon>Micromonosporales</taxon>
        <taxon>Micromonosporaceae</taxon>
    </lineage>
</organism>
<evidence type="ECO:0000259" key="5">
    <source>
        <dbReference type="PROSITE" id="PS51078"/>
    </source>
</evidence>
<evidence type="ECO:0000313" key="7">
    <source>
        <dbReference type="Proteomes" id="UP000482960"/>
    </source>
</evidence>
<dbReference type="GO" id="GO:0045892">
    <property type="term" value="P:negative regulation of DNA-templated transcription"/>
    <property type="evidence" value="ECO:0007669"/>
    <property type="project" value="TreeGrafter"/>
</dbReference>
<dbReference type="Proteomes" id="UP000482960">
    <property type="component" value="Unassembled WGS sequence"/>
</dbReference>
<sequence>MLSSGRVRGMSVDVPAIQTVQRAAAILGAFTPERPRLSLGEITAELGMSKATAHRYARALRAANLLRYDPVAARYTLGPQILALEAAARAGLPIVTAAEPYLDELMRETDLTAVLSVWNGDGPTVVRCADNTVGDVRISVRTGSQLDLTRSAQGRIFCAYLPAAEAPGIARRLKSSADLRKVVEEVRREGIAANSPEDFGVRVLAAPVFERTNVVAAIAVVGTSVRLSGAEEVAAAATLRRIAARLSQELGAE</sequence>
<feature type="domain" description="HTH iclR-type" evidence="4">
    <location>
        <begin position="17"/>
        <end position="79"/>
    </location>
</feature>
<gene>
    <name evidence="6" type="ORF">Prum_081400</name>
</gene>
<dbReference type="PROSITE" id="PS51078">
    <property type="entry name" value="ICLR_ED"/>
    <property type="match status" value="1"/>
</dbReference>
<evidence type="ECO:0000313" key="6">
    <source>
        <dbReference type="EMBL" id="GFJ94498.1"/>
    </source>
</evidence>
<dbReference type="PROSITE" id="PS51077">
    <property type="entry name" value="HTH_ICLR"/>
    <property type="match status" value="1"/>
</dbReference>
<dbReference type="SUPFAM" id="SSF46785">
    <property type="entry name" value="Winged helix' DNA-binding domain"/>
    <property type="match status" value="1"/>
</dbReference>
<dbReference type="EMBL" id="BLPG01000001">
    <property type="protein sequence ID" value="GFJ94498.1"/>
    <property type="molecule type" value="Genomic_DNA"/>
</dbReference>
<evidence type="ECO:0000256" key="2">
    <source>
        <dbReference type="ARBA" id="ARBA00023125"/>
    </source>
</evidence>
<reference evidence="6 7" key="1">
    <citation type="submission" date="2020-03" db="EMBL/GenBank/DDBJ databases">
        <title>Whole genome shotgun sequence of Phytohabitans rumicis NBRC 108638.</title>
        <authorList>
            <person name="Komaki H."/>
            <person name="Tamura T."/>
        </authorList>
    </citation>
    <scope>NUCLEOTIDE SEQUENCE [LARGE SCALE GENOMIC DNA]</scope>
    <source>
        <strain evidence="6 7">NBRC 108638</strain>
    </source>
</reference>